<evidence type="ECO:0000256" key="2">
    <source>
        <dbReference type="ARBA" id="ARBA00022723"/>
    </source>
</evidence>
<evidence type="ECO:0000256" key="7">
    <source>
        <dbReference type="ARBA" id="ARBA00023224"/>
    </source>
</evidence>
<keyword evidence="12" id="KW-1185">Reference proteome</keyword>
<reference evidence="11" key="3">
    <citation type="submission" date="2025-09" db="UniProtKB">
        <authorList>
            <consortium name="Ensembl"/>
        </authorList>
    </citation>
    <scope>IDENTIFICATION</scope>
</reference>
<dbReference type="Gene3D" id="3.40.50.300">
    <property type="entry name" value="P-loop containing nucleotide triphosphate hydrolases"/>
    <property type="match status" value="1"/>
</dbReference>
<feature type="binding site" evidence="9">
    <location>
        <begin position="222"/>
        <end position="226"/>
    </location>
    <ligand>
        <name>GTP</name>
        <dbReference type="ChEBI" id="CHEBI:37565"/>
    </ligand>
</feature>
<feature type="binding site" evidence="9">
    <location>
        <position position="349"/>
    </location>
    <ligand>
        <name>GTP</name>
        <dbReference type="ChEBI" id="CHEBI:37565"/>
    </ligand>
</feature>
<dbReference type="HOGENOM" id="CLU_014184_3_1_1"/>
<accession>F6RD62</accession>
<evidence type="ECO:0000256" key="5">
    <source>
        <dbReference type="ARBA" id="ARBA00023134"/>
    </source>
</evidence>
<dbReference type="SUPFAM" id="SSF47895">
    <property type="entry name" value="Transducin (alpha subunit), insertion domain"/>
    <property type="match status" value="1"/>
</dbReference>
<keyword evidence="3 9" id="KW-0547">Nucleotide-binding</keyword>
<evidence type="ECO:0000256" key="3">
    <source>
        <dbReference type="ARBA" id="ARBA00022741"/>
    </source>
</evidence>
<dbReference type="Ensembl" id="ENSCINT00000006303.3">
    <property type="protein sequence ID" value="ENSCINP00000006303.3"/>
    <property type="gene ID" value="ENSCING00000003111.3"/>
</dbReference>
<dbReference type="InterPro" id="IPR011025">
    <property type="entry name" value="GproteinA_insert"/>
</dbReference>
<dbReference type="GO" id="GO:0046872">
    <property type="term" value="F:metal ion binding"/>
    <property type="evidence" value="ECO:0007669"/>
    <property type="project" value="UniProtKB-KW"/>
</dbReference>
<keyword evidence="6" id="KW-0564">Palmitate</keyword>
<dbReference type="PANTHER" id="PTHR10218">
    <property type="entry name" value="GTP-BINDING PROTEIN ALPHA SUBUNIT"/>
    <property type="match status" value="1"/>
</dbReference>
<dbReference type="PROSITE" id="PS51882">
    <property type="entry name" value="G_ALPHA"/>
    <property type="match status" value="1"/>
</dbReference>
<keyword evidence="2 10" id="KW-0479">Metal-binding</keyword>
<dbReference type="SUPFAM" id="SSF52540">
    <property type="entry name" value="P-loop containing nucleoside triphosphate hydrolases"/>
    <property type="match status" value="1"/>
</dbReference>
<evidence type="ECO:0000256" key="6">
    <source>
        <dbReference type="ARBA" id="ARBA00023139"/>
    </source>
</evidence>
<keyword evidence="4 10" id="KW-0460">Magnesium</keyword>
<evidence type="ECO:0000256" key="4">
    <source>
        <dbReference type="ARBA" id="ARBA00022842"/>
    </source>
</evidence>
<dbReference type="GO" id="GO:0005525">
    <property type="term" value="F:GTP binding"/>
    <property type="evidence" value="ECO:0007669"/>
    <property type="project" value="UniProtKB-KW"/>
</dbReference>
<evidence type="ECO:0000313" key="12">
    <source>
        <dbReference type="Proteomes" id="UP000008144"/>
    </source>
</evidence>
<dbReference type="FunFam" id="3.40.50.300:FF:000754">
    <property type="entry name" value="Guanine nucleotide-binding protein subunit alpha-13"/>
    <property type="match status" value="1"/>
</dbReference>
<keyword evidence="5 9" id="KW-0342">GTP-binding</keyword>
<reference evidence="11" key="2">
    <citation type="submission" date="2025-08" db="UniProtKB">
        <authorList>
            <consortium name="Ensembl"/>
        </authorList>
    </citation>
    <scope>IDENTIFICATION</scope>
</reference>
<dbReference type="GO" id="GO:0031526">
    <property type="term" value="C:brush border membrane"/>
    <property type="evidence" value="ECO:0000318"/>
    <property type="project" value="GO_Central"/>
</dbReference>
<evidence type="ECO:0000313" key="11">
    <source>
        <dbReference type="Ensembl" id="ENSCINP00000006303.3"/>
    </source>
</evidence>
<dbReference type="GO" id="GO:0031683">
    <property type="term" value="F:G-protein beta/gamma-subunit complex binding"/>
    <property type="evidence" value="ECO:0000318"/>
    <property type="project" value="GO_Central"/>
</dbReference>
<dbReference type="GO" id="GO:0007266">
    <property type="term" value="P:Rho protein signal transduction"/>
    <property type="evidence" value="ECO:0000318"/>
    <property type="project" value="GO_Central"/>
</dbReference>
<feature type="binding site" evidence="9">
    <location>
        <begin position="291"/>
        <end position="294"/>
    </location>
    <ligand>
        <name>GTP</name>
        <dbReference type="ChEBI" id="CHEBI:37565"/>
    </ligand>
</feature>
<feature type="binding site" evidence="9">
    <location>
        <begin position="197"/>
        <end position="203"/>
    </location>
    <ligand>
        <name>GTP</name>
        <dbReference type="ChEBI" id="CHEBI:37565"/>
    </ligand>
</feature>
<dbReference type="STRING" id="7719.ENSCINP00000006303"/>
<name>F6RD62_CIOIN</name>
<dbReference type="OMA" id="WVQCFED"/>
<dbReference type="CDD" id="cd00066">
    <property type="entry name" value="G-alpha"/>
    <property type="match status" value="1"/>
</dbReference>
<sequence length="377" mass="44416">LSGYVTGLSKYMQYSNTDLKENRLSGAMEEQYTNKTKSNAIDRDIAKEKMFYKRQVKLLLLGCGESGKTFLKQMRILHGQGYDDKALLEFRATVYSNIVKGMKVLVDARNKLGIPWEDPSRQSQADYIMTFERYVSTDVDPFLQYVPHIKELWKDEGIHTAYYRRREFQLGESVHYFLENLDRIGQSDYVPSMQDVLLSRQATRGIQEYVFEIRRIPFRFFDVGGQRGQRQKWLKCFEDVTSILFLASSSEFDQVLMEDRKTNRLQESLDIFELIVNNRYFVNVSIILFLNKSDLLEEKVKQGVLLSDYFPDFEGDPLDLSDVQNYLVYKFESQRRDRGKPFFHHFTMAIDTNNIRFVFNAVKDTILHDNLHQLMLQ</sequence>
<feature type="binding site" evidence="9">
    <location>
        <begin position="65"/>
        <end position="69"/>
    </location>
    <ligand>
        <name>GTP</name>
        <dbReference type="ChEBI" id="CHEBI:37565"/>
    </ligand>
</feature>
<dbReference type="GO" id="GO:0031752">
    <property type="term" value="F:D5 dopamine receptor binding"/>
    <property type="evidence" value="ECO:0000318"/>
    <property type="project" value="GO_Central"/>
</dbReference>
<dbReference type="InterPro" id="IPR001019">
    <property type="entry name" value="Gprotein_alpha_su"/>
</dbReference>
<dbReference type="FunFam" id="1.10.400.10:FF:000004">
    <property type="entry name" value="Guanine nucleotide-binding protein subunit alpha-12"/>
    <property type="match status" value="1"/>
</dbReference>
<reference evidence="12" key="1">
    <citation type="journal article" date="2002" name="Science">
        <title>The draft genome of Ciona intestinalis: insights into chordate and vertebrate origins.</title>
        <authorList>
            <person name="Dehal P."/>
            <person name="Satou Y."/>
            <person name="Campbell R.K."/>
            <person name="Chapman J."/>
            <person name="Degnan B."/>
            <person name="De Tomaso A."/>
            <person name="Davidson B."/>
            <person name="Di Gregorio A."/>
            <person name="Gelpke M."/>
            <person name="Goodstein D.M."/>
            <person name="Harafuji N."/>
            <person name="Hastings K.E."/>
            <person name="Ho I."/>
            <person name="Hotta K."/>
            <person name="Huang W."/>
            <person name="Kawashima T."/>
            <person name="Lemaire P."/>
            <person name="Martinez D."/>
            <person name="Meinertzhagen I.A."/>
            <person name="Necula S."/>
            <person name="Nonaka M."/>
            <person name="Putnam N."/>
            <person name="Rash S."/>
            <person name="Saiga H."/>
            <person name="Satake M."/>
            <person name="Terry A."/>
            <person name="Yamada L."/>
            <person name="Wang H.G."/>
            <person name="Awazu S."/>
            <person name="Azumi K."/>
            <person name="Boore J."/>
            <person name="Branno M."/>
            <person name="Chin-Bow S."/>
            <person name="DeSantis R."/>
            <person name="Doyle S."/>
            <person name="Francino P."/>
            <person name="Keys D.N."/>
            <person name="Haga S."/>
            <person name="Hayashi H."/>
            <person name="Hino K."/>
            <person name="Imai K.S."/>
            <person name="Inaba K."/>
            <person name="Kano S."/>
            <person name="Kobayashi K."/>
            <person name="Kobayashi M."/>
            <person name="Lee B.I."/>
            <person name="Makabe K.W."/>
            <person name="Manohar C."/>
            <person name="Matassi G."/>
            <person name="Medina M."/>
            <person name="Mochizuki Y."/>
            <person name="Mount S."/>
            <person name="Morishita T."/>
            <person name="Miura S."/>
            <person name="Nakayama A."/>
            <person name="Nishizaka S."/>
            <person name="Nomoto H."/>
            <person name="Ohta F."/>
            <person name="Oishi K."/>
            <person name="Rigoutsos I."/>
            <person name="Sano M."/>
            <person name="Sasaki A."/>
            <person name="Sasakura Y."/>
            <person name="Shoguchi E."/>
            <person name="Shin-i T."/>
            <person name="Spagnuolo A."/>
            <person name="Stainier D."/>
            <person name="Suzuki M.M."/>
            <person name="Tassy O."/>
            <person name="Takatori N."/>
            <person name="Tokuoka M."/>
            <person name="Yagi K."/>
            <person name="Yoshizaki F."/>
            <person name="Wada S."/>
            <person name="Zhang C."/>
            <person name="Hyatt P.D."/>
            <person name="Larimer F."/>
            <person name="Detter C."/>
            <person name="Doggett N."/>
            <person name="Glavina T."/>
            <person name="Hawkins T."/>
            <person name="Richardson P."/>
            <person name="Lucas S."/>
            <person name="Kohara Y."/>
            <person name="Levine M."/>
            <person name="Satoh N."/>
            <person name="Rokhsar D.S."/>
        </authorList>
    </citation>
    <scope>NUCLEOTIDE SEQUENCE [LARGE SCALE GENOMIC DNA]</scope>
</reference>
<dbReference type="GeneTree" id="ENSGT00940000168398"/>
<keyword evidence="8" id="KW-0449">Lipoprotein</keyword>
<organism evidence="11 12">
    <name type="scientific">Ciona intestinalis</name>
    <name type="common">Transparent sea squirt</name>
    <name type="synonym">Ascidia intestinalis</name>
    <dbReference type="NCBI Taxonomy" id="7719"/>
    <lineage>
        <taxon>Eukaryota</taxon>
        <taxon>Metazoa</taxon>
        <taxon>Chordata</taxon>
        <taxon>Tunicata</taxon>
        <taxon>Ascidiacea</taxon>
        <taxon>Phlebobranchia</taxon>
        <taxon>Cionidae</taxon>
        <taxon>Ciona</taxon>
    </lineage>
</organism>
<dbReference type="PANTHER" id="PTHR10218:SF360">
    <property type="entry name" value="GUANINE NUCLEOTIDE-BINDING PROTEIN SUBUNIT ALPHA HOMOLOG"/>
    <property type="match status" value="1"/>
</dbReference>
<keyword evidence="7" id="KW-0807">Transducer</keyword>
<dbReference type="PRINTS" id="PR00440">
    <property type="entry name" value="GPROTEINA12"/>
</dbReference>
<comment type="similarity">
    <text evidence="1">Belongs to the G-alpha family. G(12) subfamily.</text>
</comment>
<feature type="binding site" evidence="10">
    <location>
        <position position="203"/>
    </location>
    <ligand>
        <name>Mg(2+)</name>
        <dbReference type="ChEBI" id="CHEBI:18420"/>
    </ligand>
</feature>
<dbReference type="InterPro" id="IPR000469">
    <property type="entry name" value="Gprotein_alpha_12/13"/>
</dbReference>
<dbReference type="Proteomes" id="UP000008144">
    <property type="component" value="Unassembled WGS sequence"/>
</dbReference>
<evidence type="ECO:0000256" key="1">
    <source>
        <dbReference type="ARBA" id="ARBA00010405"/>
    </source>
</evidence>
<evidence type="ECO:0000256" key="10">
    <source>
        <dbReference type="PIRSR" id="PIRSR601019-2"/>
    </source>
</evidence>
<dbReference type="FunCoup" id="F6RD62">
    <property type="interactions" value="37"/>
</dbReference>
<dbReference type="InParanoid" id="F6RD62"/>
<dbReference type="AlphaFoldDB" id="F6RD62"/>
<protein>
    <submittedName>
        <fullName evidence="11">Uncharacterized protein</fullName>
    </submittedName>
</protein>
<proteinExistence type="inferred from homology"/>
<dbReference type="GO" id="GO:0005834">
    <property type="term" value="C:heterotrimeric G-protein complex"/>
    <property type="evidence" value="ECO:0000318"/>
    <property type="project" value="GO_Central"/>
</dbReference>
<dbReference type="Pfam" id="PF00503">
    <property type="entry name" value="G-alpha"/>
    <property type="match status" value="1"/>
</dbReference>
<dbReference type="PRINTS" id="PR00318">
    <property type="entry name" value="GPROTEINA"/>
</dbReference>
<evidence type="ECO:0000256" key="8">
    <source>
        <dbReference type="ARBA" id="ARBA00023288"/>
    </source>
</evidence>
<dbReference type="GO" id="GO:0003924">
    <property type="term" value="F:GTPase activity"/>
    <property type="evidence" value="ECO:0000318"/>
    <property type="project" value="GO_Central"/>
</dbReference>
<dbReference type="GO" id="GO:0007188">
    <property type="term" value="P:adenylate cyclase-modulating G protein-coupled receptor signaling pathway"/>
    <property type="evidence" value="ECO:0000318"/>
    <property type="project" value="GO_Central"/>
</dbReference>
<dbReference type="GO" id="GO:0005737">
    <property type="term" value="C:cytoplasm"/>
    <property type="evidence" value="ECO:0000318"/>
    <property type="project" value="GO_Central"/>
</dbReference>
<dbReference type="Gene3D" id="1.10.400.10">
    <property type="entry name" value="GI Alpha 1, domain 2-like"/>
    <property type="match status" value="1"/>
</dbReference>
<dbReference type="InterPro" id="IPR027417">
    <property type="entry name" value="P-loop_NTPase"/>
</dbReference>
<dbReference type="SMART" id="SM00275">
    <property type="entry name" value="G_alpha"/>
    <property type="match status" value="1"/>
</dbReference>
<evidence type="ECO:0000256" key="9">
    <source>
        <dbReference type="PIRSR" id="PIRSR601019-1"/>
    </source>
</evidence>